<dbReference type="Proteomes" id="UP000078572">
    <property type="component" value="Chromosome 1"/>
</dbReference>
<proteinExistence type="inferred from homology"/>
<evidence type="ECO:0000256" key="3">
    <source>
        <dbReference type="ARBA" id="ARBA00007588"/>
    </source>
</evidence>
<comment type="cofactor">
    <cofactor evidence="1">
        <name>FAD</name>
        <dbReference type="ChEBI" id="CHEBI:57692"/>
    </cofactor>
</comment>
<organism evidence="8 9">
    <name type="scientific">Ralstonia insidiosa</name>
    <dbReference type="NCBI Taxonomy" id="190721"/>
    <lineage>
        <taxon>Bacteria</taxon>
        <taxon>Pseudomonadati</taxon>
        <taxon>Pseudomonadota</taxon>
        <taxon>Betaproteobacteria</taxon>
        <taxon>Burkholderiales</taxon>
        <taxon>Burkholderiaceae</taxon>
        <taxon>Ralstonia</taxon>
    </lineage>
</organism>
<sequence>MESEVHDFIAIGLGPFNLSLSCLAEPIADLNGLFLERAPEFNWHPGMLIDNTTLQNPFLADLVSLADPKSRFSFLNYCKQEGKIYSYYFRENFYLSRAEYNRYCKWVVAQLTCARFHHDVQALAYDAQRGCYVVSGFRGAECEPFVLRARKLVLGVGSSPSFPACVRRDGHRYLHTADYIDVRESLHEKRSITIVGSGQSAAEVYYDLLKESDKHDYRLVWITRSPRFFPMETTKLTLEMFSPDYIDHFYSLPDGRKDAIVRAQDSLYKGVNTSLINQIYDLLDDKRKVGELRTHLITNCELQACRHDAATGTYEIEFQQVDSGARYAHRTEGLVLATGYEQNIPAFLDGIRHRLRWDAKGRYQLSRNYAADVNGSEVYVQNAGLHTHGVTNQDIGMSCYRNSYIIRELTGVEHYKIEPRVAIQDFAIPATPEFIPLAAERSITERVKEPIEEAV</sequence>
<evidence type="ECO:0000256" key="7">
    <source>
        <dbReference type="ARBA" id="ARBA00023002"/>
    </source>
</evidence>
<dbReference type="InterPro" id="IPR025700">
    <property type="entry name" value="Lys/Orn_oxygenase"/>
</dbReference>
<dbReference type="SUPFAM" id="SSF51905">
    <property type="entry name" value="FAD/NAD(P)-binding domain"/>
    <property type="match status" value="1"/>
</dbReference>
<evidence type="ECO:0000256" key="4">
    <source>
        <dbReference type="ARBA" id="ARBA00022630"/>
    </source>
</evidence>
<comment type="similarity">
    <text evidence="3">Belongs to the lysine N(6)-hydroxylase/L-ornithine N(5)-oxygenase family.</text>
</comment>
<keyword evidence="5" id="KW-0274">FAD</keyword>
<dbReference type="Pfam" id="PF13434">
    <property type="entry name" value="Lys_Orn_oxgnase"/>
    <property type="match status" value="1"/>
</dbReference>
<evidence type="ECO:0000256" key="5">
    <source>
        <dbReference type="ARBA" id="ARBA00022827"/>
    </source>
</evidence>
<dbReference type="InterPro" id="IPR036188">
    <property type="entry name" value="FAD/NAD-bd_sf"/>
</dbReference>
<reference evidence="9" key="1">
    <citation type="submission" date="2016-06" db="EMBL/GenBank/DDBJ databases">
        <authorList>
            <person name="Xu Y."/>
            <person name="Nagy A."/>
            <person name="Yan X."/>
            <person name="Kim S.W."/>
            <person name="Haley B."/>
            <person name="Liu N.T."/>
            <person name="Nou X."/>
        </authorList>
    </citation>
    <scope>NUCLEOTIDE SEQUENCE [LARGE SCALE GENOMIC DNA]</scope>
    <source>
        <strain evidence="9">ATCC 49129</strain>
    </source>
</reference>
<evidence type="ECO:0000256" key="2">
    <source>
        <dbReference type="ARBA" id="ARBA00004924"/>
    </source>
</evidence>
<evidence type="ECO:0000313" key="8">
    <source>
        <dbReference type="EMBL" id="ANJ72297.1"/>
    </source>
</evidence>
<dbReference type="Gene3D" id="3.50.50.60">
    <property type="entry name" value="FAD/NAD(P)-binding domain"/>
    <property type="match status" value="1"/>
</dbReference>
<evidence type="ECO:0000256" key="6">
    <source>
        <dbReference type="ARBA" id="ARBA00022857"/>
    </source>
</evidence>
<dbReference type="PANTHER" id="PTHR42802">
    <property type="entry name" value="MONOOXYGENASE"/>
    <property type="match status" value="1"/>
</dbReference>
<dbReference type="GeneID" id="61525834"/>
<dbReference type="AlphaFoldDB" id="A0A191ZW39"/>
<evidence type="ECO:0000313" key="9">
    <source>
        <dbReference type="Proteomes" id="UP000078572"/>
    </source>
</evidence>
<dbReference type="STRING" id="190721.ACS15_1611"/>
<dbReference type="OrthoDB" id="7527071at2"/>
<gene>
    <name evidence="8" type="ORF">A9Y76_07360</name>
</gene>
<keyword evidence="6" id="KW-0521">NADP</keyword>
<dbReference type="PANTHER" id="PTHR42802:SF1">
    <property type="entry name" value="L-ORNITHINE N(5)-MONOOXYGENASE"/>
    <property type="match status" value="1"/>
</dbReference>
<dbReference type="EMBL" id="CP016022">
    <property type="protein sequence ID" value="ANJ72297.1"/>
    <property type="molecule type" value="Genomic_DNA"/>
</dbReference>
<accession>A0A191ZW39</accession>
<keyword evidence="7" id="KW-0560">Oxidoreductase</keyword>
<evidence type="ECO:0000256" key="1">
    <source>
        <dbReference type="ARBA" id="ARBA00001974"/>
    </source>
</evidence>
<keyword evidence="4" id="KW-0285">Flavoprotein</keyword>
<dbReference type="GO" id="GO:0016491">
    <property type="term" value="F:oxidoreductase activity"/>
    <property type="evidence" value="ECO:0007669"/>
    <property type="project" value="UniProtKB-KW"/>
</dbReference>
<protein>
    <submittedName>
        <fullName evidence="8">Alcaligin biosynthesis protein</fullName>
    </submittedName>
</protein>
<comment type="pathway">
    <text evidence="2">Siderophore biosynthesis.</text>
</comment>
<name>A0A191ZW39_9RALS</name>
<keyword evidence="9" id="KW-1185">Reference proteome</keyword>
<dbReference type="RefSeq" id="WP_064803135.1">
    <property type="nucleotide sequence ID" value="NZ_CP016022.1"/>
</dbReference>